<dbReference type="Pfam" id="PF12796">
    <property type="entry name" value="Ank_2"/>
    <property type="match status" value="1"/>
</dbReference>
<dbReference type="InterPro" id="IPR002110">
    <property type="entry name" value="Ankyrin_rpt"/>
</dbReference>
<feature type="region of interest" description="Disordered" evidence="1">
    <location>
        <begin position="467"/>
        <end position="503"/>
    </location>
</feature>
<feature type="compositionally biased region" description="Low complexity" evidence="1">
    <location>
        <begin position="45"/>
        <end position="61"/>
    </location>
</feature>
<dbReference type="Proteomes" id="UP001153069">
    <property type="component" value="Unassembled WGS sequence"/>
</dbReference>
<reference evidence="3" key="1">
    <citation type="submission" date="2020-06" db="EMBL/GenBank/DDBJ databases">
        <authorList>
            <consortium name="Plant Systems Biology data submission"/>
        </authorList>
    </citation>
    <scope>NUCLEOTIDE SEQUENCE</scope>
    <source>
        <strain evidence="3">D6</strain>
    </source>
</reference>
<feature type="compositionally biased region" description="Low complexity" evidence="1">
    <location>
        <begin position="481"/>
        <end position="492"/>
    </location>
</feature>
<dbReference type="SUPFAM" id="SSF81606">
    <property type="entry name" value="PP2C-like"/>
    <property type="match status" value="1"/>
</dbReference>
<dbReference type="Pfam" id="PF00481">
    <property type="entry name" value="PP2C"/>
    <property type="match status" value="2"/>
</dbReference>
<dbReference type="GO" id="GO:0004722">
    <property type="term" value="F:protein serine/threonine phosphatase activity"/>
    <property type="evidence" value="ECO:0007669"/>
    <property type="project" value="InterPro"/>
</dbReference>
<dbReference type="OrthoDB" id="48574at2759"/>
<sequence>MFSPFYKWVGQVVAPDENVDDGGDVASFWSVVAPDPEFDKLVQGSASTSTDATADETTMTTPPSYQGEITTNTSTHETPTGQVVPPSAAFDAQSLRFCLSCNQVTPVRPVRPADPTSTSRTTTTPFTHGTPLATALTSPVAGLMLATGEELEAAVGASRAAKATATTNKLTHLEEFLFRNCASTTKLTDKRLAKIKKVVEADPPLTKSRARNLGLLAPDGSTPLITAAQSGNFPAAKIITEADESAPFDRDLTGATAMHRAAEQGDVAMVTYLKEKHEEKGQDVGTLVDASGQTPYGRFVLSPKPKQRSTQTQLQLQQLLFSPTDRSIRGNPQPPLARQAVVTALQLAYGIADMPGKRVTMEDAICTVTFDKNNGRDHYCLLGVCDGHGDMGKTSQFVSEHVAALLQQQHATEFTTWQQVWNAICLKVDADLKKSGRPGGSTSVFCLVTKDEIVVANVGDSRCILVQKGSGSDEPPELVEETVGTPEKTTTTSGDAPETPTVGVDGTITNAIDQGFVAVAMSDDHKPNLPAERQRIENNNLKVVEATIQEDDGTTSTIYRVQKSENNTLAVSRSFGDFEYKSNNQLGPDEQAVIAVPEVRVHSRDATKDMYLVLACDGVWDVMSNEDVAKFVVDRVDDLDQGADNGARLLSTVGDDLLEHCLNKGSTDNMSVVVAALSQTMDKCMSYPGTVLQFASPEPKR</sequence>
<dbReference type="SMART" id="SM00332">
    <property type="entry name" value="PP2Cc"/>
    <property type="match status" value="1"/>
</dbReference>
<organism evidence="3 4">
    <name type="scientific">Seminavis robusta</name>
    <dbReference type="NCBI Taxonomy" id="568900"/>
    <lineage>
        <taxon>Eukaryota</taxon>
        <taxon>Sar</taxon>
        <taxon>Stramenopiles</taxon>
        <taxon>Ochrophyta</taxon>
        <taxon>Bacillariophyta</taxon>
        <taxon>Bacillariophyceae</taxon>
        <taxon>Bacillariophycidae</taxon>
        <taxon>Naviculales</taxon>
        <taxon>Naviculaceae</taxon>
        <taxon>Seminavis</taxon>
    </lineage>
</organism>
<dbReference type="PROSITE" id="PS51746">
    <property type="entry name" value="PPM_2"/>
    <property type="match status" value="1"/>
</dbReference>
<evidence type="ECO:0000313" key="3">
    <source>
        <dbReference type="EMBL" id="CAB9529650.1"/>
    </source>
</evidence>
<dbReference type="AlphaFoldDB" id="A0A9N8F0C6"/>
<feature type="region of interest" description="Disordered" evidence="1">
    <location>
        <begin position="109"/>
        <end position="131"/>
    </location>
</feature>
<evidence type="ECO:0000256" key="1">
    <source>
        <dbReference type="SAM" id="MobiDB-lite"/>
    </source>
</evidence>
<name>A0A9N8F0C6_9STRA</name>
<proteinExistence type="predicted"/>
<feature type="compositionally biased region" description="Low complexity" evidence="1">
    <location>
        <begin position="113"/>
        <end position="131"/>
    </location>
</feature>
<evidence type="ECO:0000259" key="2">
    <source>
        <dbReference type="PROSITE" id="PS51746"/>
    </source>
</evidence>
<protein>
    <submittedName>
        <fullName evidence="3">Protein phosphatase 2C</fullName>
    </submittedName>
</protein>
<dbReference type="InterPro" id="IPR036770">
    <property type="entry name" value="Ankyrin_rpt-contain_sf"/>
</dbReference>
<dbReference type="InterPro" id="IPR001932">
    <property type="entry name" value="PPM-type_phosphatase-like_dom"/>
</dbReference>
<dbReference type="CDD" id="cd00143">
    <property type="entry name" value="PP2Cc"/>
    <property type="match status" value="1"/>
</dbReference>
<keyword evidence="4" id="KW-1185">Reference proteome</keyword>
<dbReference type="SUPFAM" id="SSF48403">
    <property type="entry name" value="Ankyrin repeat"/>
    <property type="match status" value="1"/>
</dbReference>
<accession>A0A9N8F0C6</accession>
<dbReference type="Gene3D" id="1.25.40.20">
    <property type="entry name" value="Ankyrin repeat-containing domain"/>
    <property type="match status" value="1"/>
</dbReference>
<dbReference type="InterPro" id="IPR015655">
    <property type="entry name" value="PP2C"/>
</dbReference>
<comment type="caution">
    <text evidence="3">The sequence shown here is derived from an EMBL/GenBank/DDBJ whole genome shotgun (WGS) entry which is preliminary data.</text>
</comment>
<gene>
    <name evidence="3" type="ORF">SEMRO_2572_G331620.1</name>
</gene>
<feature type="domain" description="PPM-type phosphatase" evidence="2">
    <location>
        <begin position="348"/>
        <end position="677"/>
    </location>
</feature>
<dbReference type="Gene3D" id="3.60.40.10">
    <property type="entry name" value="PPM-type phosphatase domain"/>
    <property type="match status" value="1"/>
</dbReference>
<feature type="region of interest" description="Disordered" evidence="1">
    <location>
        <begin position="42"/>
        <end position="67"/>
    </location>
</feature>
<dbReference type="PANTHER" id="PTHR47992">
    <property type="entry name" value="PROTEIN PHOSPHATASE"/>
    <property type="match status" value="1"/>
</dbReference>
<evidence type="ECO:0000313" key="4">
    <source>
        <dbReference type="Proteomes" id="UP001153069"/>
    </source>
</evidence>
<dbReference type="InterPro" id="IPR036457">
    <property type="entry name" value="PPM-type-like_dom_sf"/>
</dbReference>
<dbReference type="EMBL" id="CAICTM010002570">
    <property type="protein sequence ID" value="CAB9529650.1"/>
    <property type="molecule type" value="Genomic_DNA"/>
</dbReference>